<proteinExistence type="predicted"/>
<dbReference type="Pfam" id="PF13377">
    <property type="entry name" value="Peripla_BP_3"/>
    <property type="match status" value="1"/>
</dbReference>
<dbReference type="InterPro" id="IPR000843">
    <property type="entry name" value="HTH_LacI"/>
</dbReference>
<keyword evidence="1" id="KW-0805">Transcription regulation</keyword>
<dbReference type="RefSeq" id="WP_189259127.1">
    <property type="nucleotide sequence ID" value="NZ_BMRE01000065.1"/>
</dbReference>
<evidence type="ECO:0000313" key="6">
    <source>
        <dbReference type="Proteomes" id="UP000649573"/>
    </source>
</evidence>
<dbReference type="Gene3D" id="1.10.260.40">
    <property type="entry name" value="lambda repressor-like DNA-binding domains"/>
    <property type="match status" value="1"/>
</dbReference>
<name>A0ABQ2VBM8_9PSEU</name>
<dbReference type="SMART" id="SM00354">
    <property type="entry name" value="HTH_LACI"/>
    <property type="match status" value="1"/>
</dbReference>
<dbReference type="SUPFAM" id="SSF47413">
    <property type="entry name" value="lambda repressor-like DNA-binding domains"/>
    <property type="match status" value="1"/>
</dbReference>
<dbReference type="Gene3D" id="3.40.50.2300">
    <property type="match status" value="2"/>
</dbReference>
<dbReference type="InterPro" id="IPR046335">
    <property type="entry name" value="LacI/GalR-like_sensor"/>
</dbReference>
<sequence>MVTIAEVARHAGVAPSTVFYVLTGKRPISPETTTRVHDSMIELGYRPPAAARPVPRDRADVVALVLPPGDAHPRSITRLVSSIAVAARGHEMDVLLVAPAGLRRAADSVSVNGFLVLEGEGADERVRVLRELGRTSVLIGRSDAEKDLVCVDLDFEAAGARCVDHLADLGHRGIGFLGASRAGVTQRTFAGFGAAAMRRGVVGTALPVAAGPGSVAGAISAVLRAYPEMTALVVHNEVALGRVIDCLRAQHLRVPQDIAVVAVCPDEPVERMAPPLTSVELAVEDLGGAAVDLLVSVIGGARPPALTLVPPRLVRRASCSLPVPRLSRNGTVHSGPPQWN</sequence>
<dbReference type="EMBL" id="BMRE01000065">
    <property type="protein sequence ID" value="GGU78130.1"/>
    <property type="molecule type" value="Genomic_DNA"/>
</dbReference>
<reference evidence="6" key="1">
    <citation type="journal article" date="2019" name="Int. J. Syst. Evol. Microbiol.">
        <title>The Global Catalogue of Microorganisms (GCM) 10K type strain sequencing project: providing services to taxonomists for standard genome sequencing and annotation.</title>
        <authorList>
            <consortium name="The Broad Institute Genomics Platform"/>
            <consortium name="The Broad Institute Genome Sequencing Center for Infectious Disease"/>
            <person name="Wu L."/>
            <person name="Ma J."/>
        </authorList>
    </citation>
    <scope>NUCLEOTIDE SEQUENCE [LARGE SCALE GENOMIC DNA]</scope>
    <source>
        <strain evidence="6">JCM 3296</strain>
    </source>
</reference>
<dbReference type="CDD" id="cd06267">
    <property type="entry name" value="PBP1_LacI_sugar_binding-like"/>
    <property type="match status" value="1"/>
</dbReference>
<dbReference type="PANTHER" id="PTHR30146">
    <property type="entry name" value="LACI-RELATED TRANSCRIPTIONAL REPRESSOR"/>
    <property type="match status" value="1"/>
</dbReference>
<evidence type="ECO:0000313" key="5">
    <source>
        <dbReference type="EMBL" id="GGU78130.1"/>
    </source>
</evidence>
<dbReference type="InterPro" id="IPR010982">
    <property type="entry name" value="Lambda_DNA-bd_dom_sf"/>
</dbReference>
<dbReference type="SUPFAM" id="SSF53822">
    <property type="entry name" value="Periplasmic binding protein-like I"/>
    <property type="match status" value="1"/>
</dbReference>
<evidence type="ECO:0000256" key="3">
    <source>
        <dbReference type="ARBA" id="ARBA00023163"/>
    </source>
</evidence>
<dbReference type="InterPro" id="IPR028082">
    <property type="entry name" value="Peripla_BP_I"/>
</dbReference>
<evidence type="ECO:0000256" key="2">
    <source>
        <dbReference type="ARBA" id="ARBA00023125"/>
    </source>
</evidence>
<keyword evidence="6" id="KW-1185">Reference proteome</keyword>
<keyword evidence="2" id="KW-0238">DNA-binding</keyword>
<gene>
    <name evidence="5" type="primary">lacI</name>
    <name evidence="5" type="ORF">GCM10010178_81420</name>
</gene>
<evidence type="ECO:0000256" key="1">
    <source>
        <dbReference type="ARBA" id="ARBA00023015"/>
    </source>
</evidence>
<dbReference type="Pfam" id="PF00356">
    <property type="entry name" value="LacI"/>
    <property type="match status" value="1"/>
</dbReference>
<dbReference type="Proteomes" id="UP000649573">
    <property type="component" value="Unassembled WGS sequence"/>
</dbReference>
<feature type="domain" description="HTH lacI-type" evidence="4">
    <location>
        <begin position="2"/>
        <end position="56"/>
    </location>
</feature>
<accession>A0ABQ2VBM8</accession>
<evidence type="ECO:0000259" key="4">
    <source>
        <dbReference type="PROSITE" id="PS50932"/>
    </source>
</evidence>
<dbReference type="CDD" id="cd01392">
    <property type="entry name" value="HTH_LacI"/>
    <property type="match status" value="1"/>
</dbReference>
<protein>
    <submittedName>
        <fullName evidence="5">LacI family transcriptional regulator</fullName>
    </submittedName>
</protein>
<dbReference type="PROSITE" id="PS50932">
    <property type="entry name" value="HTH_LACI_2"/>
    <property type="match status" value="1"/>
</dbReference>
<organism evidence="5 6">
    <name type="scientific">Lentzea flava</name>
    <dbReference type="NCBI Taxonomy" id="103732"/>
    <lineage>
        <taxon>Bacteria</taxon>
        <taxon>Bacillati</taxon>
        <taxon>Actinomycetota</taxon>
        <taxon>Actinomycetes</taxon>
        <taxon>Pseudonocardiales</taxon>
        <taxon>Pseudonocardiaceae</taxon>
        <taxon>Lentzea</taxon>
    </lineage>
</organism>
<keyword evidence="3" id="KW-0804">Transcription</keyword>
<dbReference type="PANTHER" id="PTHR30146:SF153">
    <property type="entry name" value="LACTOSE OPERON REPRESSOR"/>
    <property type="match status" value="1"/>
</dbReference>
<comment type="caution">
    <text evidence="5">The sequence shown here is derived from an EMBL/GenBank/DDBJ whole genome shotgun (WGS) entry which is preliminary data.</text>
</comment>